<evidence type="ECO:0000313" key="2">
    <source>
        <dbReference type="WBParaSite" id="ACRNAN_scaffold14184.g28244.t1"/>
    </source>
</evidence>
<name>A0A914CTS9_9BILA</name>
<dbReference type="InterPro" id="IPR011009">
    <property type="entry name" value="Kinase-like_dom_sf"/>
</dbReference>
<dbReference type="SUPFAM" id="SSF56112">
    <property type="entry name" value="Protein kinase-like (PK-like)"/>
    <property type="match status" value="1"/>
</dbReference>
<accession>A0A914CTS9</accession>
<sequence length="135" mass="15936">MDSELGIELQDYLVKHDLNKLRFPNDPNEYNFSINDCDIYEIDILHKSSGNKMGFTRIFKPDKFEWEKILKEIELFKRMSKSPNVVDFYGFGVADYYGKVQNSDYLYICIELMDSTLFDEPPKTKLTYASQEGMR</sequence>
<dbReference type="Proteomes" id="UP000887540">
    <property type="component" value="Unplaced"/>
</dbReference>
<evidence type="ECO:0000313" key="1">
    <source>
        <dbReference type="Proteomes" id="UP000887540"/>
    </source>
</evidence>
<protein>
    <submittedName>
        <fullName evidence="2">Protein kinase domain-containing protein</fullName>
    </submittedName>
</protein>
<dbReference type="AlphaFoldDB" id="A0A914CTS9"/>
<dbReference type="Gene3D" id="3.30.200.20">
    <property type="entry name" value="Phosphorylase Kinase, domain 1"/>
    <property type="match status" value="1"/>
</dbReference>
<proteinExistence type="predicted"/>
<reference evidence="2" key="1">
    <citation type="submission" date="2022-11" db="UniProtKB">
        <authorList>
            <consortium name="WormBaseParasite"/>
        </authorList>
    </citation>
    <scope>IDENTIFICATION</scope>
</reference>
<keyword evidence="1" id="KW-1185">Reference proteome</keyword>
<dbReference type="WBParaSite" id="ACRNAN_scaffold14184.g28244.t1">
    <property type="protein sequence ID" value="ACRNAN_scaffold14184.g28244.t1"/>
    <property type="gene ID" value="ACRNAN_scaffold14184.g28244"/>
</dbReference>
<organism evidence="1 2">
    <name type="scientific">Acrobeloides nanus</name>
    <dbReference type="NCBI Taxonomy" id="290746"/>
    <lineage>
        <taxon>Eukaryota</taxon>
        <taxon>Metazoa</taxon>
        <taxon>Ecdysozoa</taxon>
        <taxon>Nematoda</taxon>
        <taxon>Chromadorea</taxon>
        <taxon>Rhabditida</taxon>
        <taxon>Tylenchina</taxon>
        <taxon>Cephalobomorpha</taxon>
        <taxon>Cephaloboidea</taxon>
        <taxon>Cephalobidae</taxon>
        <taxon>Acrobeloides</taxon>
    </lineage>
</organism>